<sequence>MLRFVFHYYSKYKKDIVLALLLSLLNSFMTVVCSQFLKDVIKGTLAGKSSFLAGKIAQILCLTLIWVVVIYSSKLVTGKLSIQMTGSLRQDVIEKIMNMRYDYLMGQQKGTFLNKLNEDISDVSRYFEQLLFSVFLNGISVLVILVYLFATDWKLTLISMIWIPFTTILYHNFLNSIADFTREKKKQQDALTAKTQELFECYETEKSYNLQEINLSEINTNIWRVYQADLKRQKKEAMTNAFSSMIRCLPVLFCSIFAAGMVIKGALSAENFISFLVLLGFISSPISNFTSVLVELNKAGVSADRLRRLLEAPEESRGGNITSLLFSDPVIQLQDICFSYDGLNPILNNLSFELKKGERIAFVGGSGSGKTTLMNLILGLFEPQKGNYFLYGTQVSDLDIKLVRGCFSIVSQETFLFPDTIEQNLLYGNRSATRAEIEKAAGDAGLASFIESLPEGYDTVLEENGVNLSGGQRQKFAIARALLRNSEVIIFDEPTSALDPKSEKEITELIETTLSSKTIISVAHKLNTVLDYDRIYLMDHGNLKEQGSHQELLGKKGLYYQLFHSQNGMGRDLV</sequence>
<dbReference type="SMART" id="SM00382">
    <property type="entry name" value="AAA"/>
    <property type="match status" value="1"/>
</dbReference>
<keyword evidence="5 7" id="KW-1133">Transmembrane helix</keyword>
<dbReference type="InterPro" id="IPR017871">
    <property type="entry name" value="ABC_transporter-like_CS"/>
</dbReference>
<evidence type="ECO:0000256" key="1">
    <source>
        <dbReference type="ARBA" id="ARBA00004651"/>
    </source>
</evidence>
<evidence type="ECO:0000259" key="9">
    <source>
        <dbReference type="PROSITE" id="PS50929"/>
    </source>
</evidence>
<evidence type="ECO:0000313" key="11">
    <source>
        <dbReference type="Proteomes" id="UP000539052"/>
    </source>
</evidence>
<dbReference type="Gene3D" id="3.40.50.300">
    <property type="entry name" value="P-loop containing nucleotide triphosphate hydrolases"/>
    <property type="match status" value="1"/>
</dbReference>
<dbReference type="RefSeq" id="WP_170822849.1">
    <property type="nucleotide sequence ID" value="NZ_JAAOXG010000039.1"/>
</dbReference>
<feature type="transmembrane region" description="Helical" evidence="7">
    <location>
        <begin position="241"/>
        <end position="263"/>
    </location>
</feature>
<feature type="transmembrane region" description="Helical" evidence="7">
    <location>
        <begin position="156"/>
        <end position="178"/>
    </location>
</feature>
<protein>
    <submittedName>
        <fullName evidence="10">ABC transporter ATP-binding protein</fullName>
    </submittedName>
</protein>
<evidence type="ECO:0000256" key="6">
    <source>
        <dbReference type="ARBA" id="ARBA00023136"/>
    </source>
</evidence>
<reference evidence="10 11" key="1">
    <citation type="submission" date="2020-03" db="EMBL/GenBank/DDBJ databases">
        <title>Genome Sequence of industrial isolate, B5A.</title>
        <authorList>
            <person name="Sharma S."/>
            <person name="Patil P.B."/>
            <person name="Korpole S."/>
        </authorList>
    </citation>
    <scope>NUCLEOTIDE SEQUENCE [LARGE SCALE GENOMIC DNA]</scope>
    <source>
        <strain evidence="10 11">PI-S10-B5A</strain>
    </source>
</reference>
<dbReference type="SUPFAM" id="SSF52540">
    <property type="entry name" value="P-loop containing nucleoside triphosphate hydrolases"/>
    <property type="match status" value="1"/>
</dbReference>
<keyword evidence="11" id="KW-1185">Reference proteome</keyword>
<feature type="transmembrane region" description="Helical" evidence="7">
    <location>
        <begin position="275"/>
        <end position="296"/>
    </location>
</feature>
<dbReference type="PANTHER" id="PTHR24221:SF654">
    <property type="entry name" value="ATP-BINDING CASSETTE SUB-FAMILY B MEMBER 6"/>
    <property type="match status" value="1"/>
</dbReference>
<name>A0ABX1VTP9_9FIRM</name>
<dbReference type="InterPro" id="IPR003593">
    <property type="entry name" value="AAA+_ATPase"/>
</dbReference>
<feature type="domain" description="ABC transmembrane type-1" evidence="9">
    <location>
        <begin position="17"/>
        <end position="298"/>
    </location>
</feature>
<comment type="caution">
    <text evidence="10">The sequence shown here is derived from an EMBL/GenBank/DDBJ whole genome shotgun (WGS) entry which is preliminary data.</text>
</comment>
<dbReference type="SUPFAM" id="SSF90123">
    <property type="entry name" value="ABC transporter transmembrane region"/>
    <property type="match status" value="1"/>
</dbReference>
<dbReference type="EMBL" id="JAAOXG010000039">
    <property type="protein sequence ID" value="NNJ31736.1"/>
    <property type="molecule type" value="Genomic_DNA"/>
</dbReference>
<evidence type="ECO:0000256" key="7">
    <source>
        <dbReference type="SAM" id="Phobius"/>
    </source>
</evidence>
<feature type="domain" description="ABC transporter" evidence="8">
    <location>
        <begin position="331"/>
        <end position="565"/>
    </location>
</feature>
<dbReference type="Proteomes" id="UP000539052">
    <property type="component" value="Unassembled WGS sequence"/>
</dbReference>
<organism evidence="10 11">
    <name type="scientific">Lacrimispora defluvii</name>
    <dbReference type="NCBI Taxonomy" id="2719233"/>
    <lineage>
        <taxon>Bacteria</taxon>
        <taxon>Bacillati</taxon>
        <taxon>Bacillota</taxon>
        <taxon>Clostridia</taxon>
        <taxon>Lachnospirales</taxon>
        <taxon>Lachnospiraceae</taxon>
        <taxon>Lacrimispora</taxon>
    </lineage>
</organism>
<dbReference type="InterPro" id="IPR039421">
    <property type="entry name" value="Type_1_exporter"/>
</dbReference>
<evidence type="ECO:0000256" key="2">
    <source>
        <dbReference type="ARBA" id="ARBA00022692"/>
    </source>
</evidence>
<keyword evidence="3" id="KW-0547">Nucleotide-binding</keyword>
<dbReference type="PROSITE" id="PS50929">
    <property type="entry name" value="ABC_TM1F"/>
    <property type="match status" value="1"/>
</dbReference>
<dbReference type="InterPro" id="IPR027417">
    <property type="entry name" value="P-loop_NTPase"/>
</dbReference>
<accession>A0ABX1VTP9</accession>
<dbReference type="InterPro" id="IPR003439">
    <property type="entry name" value="ABC_transporter-like_ATP-bd"/>
</dbReference>
<dbReference type="GO" id="GO:0005524">
    <property type="term" value="F:ATP binding"/>
    <property type="evidence" value="ECO:0007669"/>
    <property type="project" value="UniProtKB-KW"/>
</dbReference>
<evidence type="ECO:0000256" key="5">
    <source>
        <dbReference type="ARBA" id="ARBA00022989"/>
    </source>
</evidence>
<dbReference type="PROSITE" id="PS50893">
    <property type="entry name" value="ABC_TRANSPORTER_2"/>
    <property type="match status" value="1"/>
</dbReference>
<dbReference type="InterPro" id="IPR011527">
    <property type="entry name" value="ABC1_TM_dom"/>
</dbReference>
<dbReference type="PANTHER" id="PTHR24221">
    <property type="entry name" value="ATP-BINDING CASSETTE SUB-FAMILY B"/>
    <property type="match status" value="1"/>
</dbReference>
<feature type="transmembrane region" description="Helical" evidence="7">
    <location>
        <begin position="130"/>
        <end position="150"/>
    </location>
</feature>
<dbReference type="Pfam" id="PF00664">
    <property type="entry name" value="ABC_membrane"/>
    <property type="match status" value="1"/>
</dbReference>
<evidence type="ECO:0000256" key="4">
    <source>
        <dbReference type="ARBA" id="ARBA00022840"/>
    </source>
</evidence>
<proteinExistence type="predicted"/>
<evidence type="ECO:0000256" key="3">
    <source>
        <dbReference type="ARBA" id="ARBA00022741"/>
    </source>
</evidence>
<keyword evidence="6 7" id="KW-0472">Membrane</keyword>
<dbReference type="Pfam" id="PF00005">
    <property type="entry name" value="ABC_tran"/>
    <property type="match status" value="1"/>
</dbReference>
<evidence type="ECO:0000259" key="8">
    <source>
        <dbReference type="PROSITE" id="PS50893"/>
    </source>
</evidence>
<gene>
    <name evidence="10" type="ORF">G9470_18325</name>
</gene>
<feature type="transmembrane region" description="Helical" evidence="7">
    <location>
        <begin position="50"/>
        <end position="71"/>
    </location>
</feature>
<comment type="subcellular location">
    <subcellularLocation>
        <location evidence="1">Cell membrane</location>
        <topology evidence="1">Multi-pass membrane protein</topology>
    </subcellularLocation>
</comment>
<dbReference type="Gene3D" id="1.20.1560.10">
    <property type="entry name" value="ABC transporter type 1, transmembrane domain"/>
    <property type="match status" value="1"/>
</dbReference>
<dbReference type="CDD" id="cd07346">
    <property type="entry name" value="ABC_6TM_exporters"/>
    <property type="match status" value="1"/>
</dbReference>
<dbReference type="PROSITE" id="PS00211">
    <property type="entry name" value="ABC_TRANSPORTER_1"/>
    <property type="match status" value="1"/>
</dbReference>
<dbReference type="InterPro" id="IPR036640">
    <property type="entry name" value="ABC1_TM_sf"/>
</dbReference>
<keyword evidence="2 7" id="KW-0812">Transmembrane</keyword>
<evidence type="ECO:0000313" key="10">
    <source>
        <dbReference type="EMBL" id="NNJ31736.1"/>
    </source>
</evidence>
<keyword evidence="4 10" id="KW-0067">ATP-binding</keyword>